<gene>
    <name evidence="7" type="ORF">QQF64_024649</name>
</gene>
<dbReference type="InterPro" id="IPR000719">
    <property type="entry name" value="Prot_kinase_dom"/>
</dbReference>
<dbReference type="InterPro" id="IPR011009">
    <property type="entry name" value="Kinase-like_dom_sf"/>
</dbReference>
<dbReference type="PANTHER" id="PTHR24342">
    <property type="entry name" value="SERINE/THREONINE-PROTEIN KINASE 17"/>
    <property type="match status" value="1"/>
</dbReference>
<protein>
    <recommendedName>
        <fullName evidence="6">Protein kinase domain-containing protein</fullName>
    </recommendedName>
</protein>
<name>A0ABR3NLU7_9TELE</name>
<dbReference type="SMART" id="SM00220">
    <property type="entry name" value="S_TKc"/>
    <property type="match status" value="1"/>
</dbReference>
<evidence type="ECO:0000256" key="3">
    <source>
        <dbReference type="ARBA" id="ARBA00022741"/>
    </source>
</evidence>
<dbReference type="InterPro" id="IPR008271">
    <property type="entry name" value="Ser/Thr_kinase_AS"/>
</dbReference>
<keyword evidence="5" id="KW-0067">ATP-binding</keyword>
<dbReference type="PROSITE" id="PS00108">
    <property type="entry name" value="PROTEIN_KINASE_ST"/>
    <property type="match status" value="1"/>
</dbReference>
<keyword evidence="8" id="KW-1185">Reference proteome</keyword>
<comment type="caution">
    <text evidence="7">The sequence shown here is derived from an EMBL/GenBank/DDBJ whole genome shotgun (WGS) entry which is preliminary data.</text>
</comment>
<dbReference type="Proteomes" id="UP001558613">
    <property type="component" value="Unassembled WGS sequence"/>
</dbReference>
<feature type="domain" description="Protein kinase" evidence="6">
    <location>
        <begin position="25"/>
        <end position="285"/>
    </location>
</feature>
<dbReference type="EMBL" id="JAYMGO010000003">
    <property type="protein sequence ID" value="KAL1277976.1"/>
    <property type="molecule type" value="Genomic_DNA"/>
</dbReference>
<accession>A0ABR3NLU7</accession>
<evidence type="ECO:0000256" key="5">
    <source>
        <dbReference type="ARBA" id="ARBA00022840"/>
    </source>
</evidence>
<sequence>MMNRNGMVTKIRTRIRTDPFKNNYDLVGKELGRGKFAVVKKCVEKTTGKEHAAKFLRKRRKGQDCRGDILNEIAVLESAEANPYVVALHEVYETTTEIILVLECAAGGEIFNQCVADNDEAFTEKDVIRLARQILMGVACLHQNNVVHLDLKPQNILLTSAQPLGDIRIVDFGLSRRVDSVSEVREILGTPEYVAPEVLDYEPITTATDMWSIGVLIYVMLTGESPFLGEEKQETFLNISQVNVDYSQDVFQGISDLAVDFIQSLLIKNPGKRATVEQCLNHPWLRLETHHHAVEAALDEQEASQSESEPESPVPSPELVIIPSYTTCPGQGELKTATDSIAQSEDLFVHDRKTQPTKLVWPSLVWTAAVYSGVCGTIVCACEVFVSSCVGYVAVLVCECEMTSLMTAESTNLDLQTYPSPPPDPQVYQSRPLNLPVSIPDLQVYQSRSPNLPVSTP</sequence>
<keyword evidence="2" id="KW-0808">Transferase</keyword>
<dbReference type="PANTHER" id="PTHR24342:SF16">
    <property type="entry name" value="SERINE_THREONINE KINASE 17A-LIKE"/>
    <property type="match status" value="1"/>
</dbReference>
<dbReference type="PROSITE" id="PS50011">
    <property type="entry name" value="PROTEIN_KINASE_DOM"/>
    <property type="match status" value="1"/>
</dbReference>
<dbReference type="Pfam" id="PF00069">
    <property type="entry name" value="Pkinase"/>
    <property type="match status" value="1"/>
</dbReference>
<dbReference type="SUPFAM" id="SSF56112">
    <property type="entry name" value="Protein kinase-like (PK-like)"/>
    <property type="match status" value="1"/>
</dbReference>
<dbReference type="Gene3D" id="3.30.200.20">
    <property type="entry name" value="Phosphorylase Kinase, domain 1"/>
    <property type="match status" value="1"/>
</dbReference>
<organism evidence="7 8">
    <name type="scientific">Cirrhinus molitorella</name>
    <name type="common">mud carp</name>
    <dbReference type="NCBI Taxonomy" id="172907"/>
    <lineage>
        <taxon>Eukaryota</taxon>
        <taxon>Metazoa</taxon>
        <taxon>Chordata</taxon>
        <taxon>Craniata</taxon>
        <taxon>Vertebrata</taxon>
        <taxon>Euteleostomi</taxon>
        <taxon>Actinopterygii</taxon>
        <taxon>Neopterygii</taxon>
        <taxon>Teleostei</taxon>
        <taxon>Ostariophysi</taxon>
        <taxon>Cypriniformes</taxon>
        <taxon>Cyprinidae</taxon>
        <taxon>Labeoninae</taxon>
        <taxon>Labeonini</taxon>
        <taxon>Cirrhinus</taxon>
    </lineage>
</organism>
<keyword evidence="4" id="KW-0418">Kinase</keyword>
<evidence type="ECO:0000256" key="4">
    <source>
        <dbReference type="ARBA" id="ARBA00022777"/>
    </source>
</evidence>
<keyword evidence="3" id="KW-0547">Nucleotide-binding</keyword>
<evidence type="ECO:0000259" key="6">
    <source>
        <dbReference type="PROSITE" id="PS50011"/>
    </source>
</evidence>
<evidence type="ECO:0000313" key="8">
    <source>
        <dbReference type="Proteomes" id="UP001558613"/>
    </source>
</evidence>
<evidence type="ECO:0000256" key="1">
    <source>
        <dbReference type="ARBA" id="ARBA00022527"/>
    </source>
</evidence>
<evidence type="ECO:0000256" key="2">
    <source>
        <dbReference type="ARBA" id="ARBA00022679"/>
    </source>
</evidence>
<reference evidence="7 8" key="1">
    <citation type="submission" date="2023-09" db="EMBL/GenBank/DDBJ databases">
        <authorList>
            <person name="Wang M."/>
        </authorList>
    </citation>
    <scope>NUCLEOTIDE SEQUENCE [LARGE SCALE GENOMIC DNA]</scope>
    <source>
        <strain evidence="7">GT-2023</strain>
        <tissue evidence="7">Liver</tissue>
    </source>
</reference>
<proteinExistence type="predicted"/>
<evidence type="ECO:0000313" key="7">
    <source>
        <dbReference type="EMBL" id="KAL1277976.1"/>
    </source>
</evidence>
<keyword evidence="1" id="KW-0723">Serine/threonine-protein kinase</keyword>
<dbReference type="Gene3D" id="1.10.510.10">
    <property type="entry name" value="Transferase(Phosphotransferase) domain 1"/>
    <property type="match status" value="1"/>
</dbReference>